<keyword evidence="3" id="KW-1185">Reference proteome</keyword>
<organism evidence="2 3">
    <name type="scientific">Tanacetum coccineum</name>
    <dbReference type="NCBI Taxonomy" id="301880"/>
    <lineage>
        <taxon>Eukaryota</taxon>
        <taxon>Viridiplantae</taxon>
        <taxon>Streptophyta</taxon>
        <taxon>Embryophyta</taxon>
        <taxon>Tracheophyta</taxon>
        <taxon>Spermatophyta</taxon>
        <taxon>Magnoliopsida</taxon>
        <taxon>eudicotyledons</taxon>
        <taxon>Gunneridae</taxon>
        <taxon>Pentapetalae</taxon>
        <taxon>asterids</taxon>
        <taxon>campanulids</taxon>
        <taxon>Asterales</taxon>
        <taxon>Asteraceae</taxon>
        <taxon>Asteroideae</taxon>
        <taxon>Anthemideae</taxon>
        <taxon>Anthemidinae</taxon>
        <taxon>Tanacetum</taxon>
    </lineage>
</organism>
<name>A0ABQ5EW62_9ASTR</name>
<dbReference type="EMBL" id="BQNB010016734">
    <property type="protein sequence ID" value="GJT55175.1"/>
    <property type="molecule type" value="Genomic_DNA"/>
</dbReference>
<protein>
    <submittedName>
        <fullName evidence="2">Uncharacterized protein</fullName>
    </submittedName>
</protein>
<evidence type="ECO:0000313" key="2">
    <source>
        <dbReference type="EMBL" id="GJT55175.1"/>
    </source>
</evidence>
<evidence type="ECO:0000256" key="1">
    <source>
        <dbReference type="SAM" id="MobiDB-lite"/>
    </source>
</evidence>
<reference evidence="2" key="1">
    <citation type="journal article" date="2022" name="Int. J. Mol. Sci.">
        <title>Draft Genome of Tanacetum Coccineum: Genomic Comparison of Closely Related Tanacetum-Family Plants.</title>
        <authorList>
            <person name="Yamashiro T."/>
            <person name="Shiraishi A."/>
            <person name="Nakayama K."/>
            <person name="Satake H."/>
        </authorList>
    </citation>
    <scope>NUCLEOTIDE SEQUENCE</scope>
</reference>
<evidence type="ECO:0000313" key="3">
    <source>
        <dbReference type="Proteomes" id="UP001151760"/>
    </source>
</evidence>
<gene>
    <name evidence="2" type="ORF">Tco_0990229</name>
</gene>
<feature type="region of interest" description="Disordered" evidence="1">
    <location>
        <begin position="152"/>
        <end position="203"/>
    </location>
</feature>
<accession>A0ABQ5EW62</accession>
<sequence>MKVSSISEAMQPTFRGRLKRACNQISYLETPAQKVGLKNLYLICDYYGGSHEADECKQNDPSEQVCLSGGDIYDDPSILRFYQNDDTPPRGNNKCKEKGEDGLEWTIRSRFEDELANFMLEKKSCTKGIGEILDQHRKELHEQFSQILSTIRKSKTPKPEAPTFGITTRSGVNTQEPSFPAPSQSTSTNHTEGVTEKEGPEDVEPSIMQELAPCVRNNKTINVNDNEILNREIQHHMSYWVEIICENIFCLGGHRDHVPTCLCHMLYCIETYTKYNLSFFILKLMESIQNTPKAILPYGMILTRLFTHNVSNLPESSNDRYILCDCVMHPLAPHYEQTTRSNHGTKRCRSSNPSSSSNVLDHPSSSHHIDENNDGNDGEYFHSNTPFPTQLVNSLSNIVPRVFENPPYENQTLHSY</sequence>
<comment type="caution">
    <text evidence="2">The sequence shown here is derived from an EMBL/GenBank/DDBJ whole genome shotgun (WGS) entry which is preliminary data.</text>
</comment>
<feature type="region of interest" description="Disordered" evidence="1">
    <location>
        <begin position="337"/>
        <end position="385"/>
    </location>
</feature>
<proteinExistence type="predicted"/>
<feature type="compositionally biased region" description="Polar residues" evidence="1">
    <location>
        <begin position="165"/>
        <end position="192"/>
    </location>
</feature>
<reference evidence="2" key="2">
    <citation type="submission" date="2022-01" db="EMBL/GenBank/DDBJ databases">
        <authorList>
            <person name="Yamashiro T."/>
            <person name="Shiraishi A."/>
            <person name="Satake H."/>
            <person name="Nakayama K."/>
        </authorList>
    </citation>
    <scope>NUCLEOTIDE SEQUENCE</scope>
</reference>
<dbReference type="Proteomes" id="UP001151760">
    <property type="component" value="Unassembled WGS sequence"/>
</dbReference>